<dbReference type="RefSeq" id="XP_001712348.1">
    <property type="nucleotide sequence ID" value="XM_001712296.1"/>
</dbReference>
<protein>
    <recommendedName>
        <fullName evidence="1">GTF3C1 extended winged-helix domain-containing protein</fullName>
    </recommendedName>
</protein>
<proteinExistence type="predicted"/>
<reference evidence="2 3" key="1">
    <citation type="journal article" date="2007" name="Proc. Natl. Acad. Sci. U.S.A.">
        <title>Nucleomorph genome of Hemiselmis andersenii reveals complete intron loss and compaction as a driver of protein structure and function.</title>
        <authorList>
            <person name="Lane C.E."/>
            <person name="van den Heuvel K."/>
            <person name="Kozera C."/>
            <person name="Curtis B.A."/>
            <person name="Parsons B.J."/>
            <person name="Bowman S."/>
            <person name="Archibald J.M."/>
        </authorList>
    </citation>
    <scope>NUCLEOTIDE SEQUENCE [LARGE SCALE GENOMIC DNA]</scope>
    <source>
        <strain evidence="2 3">CCMP644</strain>
    </source>
</reference>
<evidence type="ECO:0000313" key="2">
    <source>
        <dbReference type="EMBL" id="ABW98023.1"/>
    </source>
</evidence>
<name>A9BKL8_HEMAN</name>
<evidence type="ECO:0000259" key="1">
    <source>
        <dbReference type="Pfam" id="PF24101"/>
    </source>
</evidence>
<dbReference type="AlphaFoldDB" id="A9BKL8"/>
<dbReference type="GeneID" id="5739827"/>
<keyword evidence="2" id="KW-0542">Nucleomorph</keyword>
<feature type="domain" description="GTF3C1 extended winged-helix" evidence="1">
    <location>
        <begin position="373"/>
        <end position="459"/>
    </location>
</feature>
<accession>A9BKL8</accession>
<dbReference type="Pfam" id="PF24101">
    <property type="entry name" value="WHD_GTF3C1"/>
    <property type="match status" value="1"/>
</dbReference>
<evidence type="ECO:0000313" key="3">
    <source>
        <dbReference type="Proteomes" id="UP000243127"/>
    </source>
</evidence>
<sequence length="1148" mass="139877">MDLLELFLNGKKGTSLKKILENFSMNIDLKKAFKIIEFFKKNVFFFGFFINKKKNNFFFFNRWEFKRMEILKNSIGKNFFFTEISNQILREIGKKREGIFQYLLAKKLNLKSNYIHHVLGKLISLYLIKKYICILKINSKISNIILLKPNLNFFWFQECQYRYTKEKNLDETKEKMKIFFIIKTLSRKLKNIWTEKDIKYGVAYLNKIPKKINKRRIHRKWQKIRKKCKKSGLFIFKNNFRNQFEKTIKTSRKILEYEIKEIPHTPKPNQIKSNEMKVLFSFSLSTLIQKNFLILNNVPISCCKFLEKFKGYFSYQNIYCVLALFNKYKGINKTLEQMGRQKILHFKRKLAKLPTSSNDLVISEKILRIKKGITEQTLQRKLILLSFIKHNFISLKEIGQIIALKEKKGLKKIDSKVIRRFLSDLIKLNLLKVIKIQIQISFKKFRKFEFVINPDLEKNQIEMIFKFLSISVPKSIKNQRTMQARYNLFIELAKKKKKNFFLIFYFKKIFKPFFKKKTKFFIFFFKKTFFEINSKRLLFLQKINREFSPKKSIFFFFKIFLKKLKIFKLQNKNLLLRKFSWFIKEKNLKKPKKFIFTKKKGTINLTKKAPCNFILNFQKFSFFQKFSKTNQSLWDSFYQILFFKKKLKIAKPQNFMKKNFFSGKRWDCDMDIRLFSKFLNIKINSDSNQINDFFKIKIIKRRFKTISSCTNLKFLNFFFKKAFYFLISSFLDLNSSKFYFHVKRALEFHSFIYGFNFQFFLGFFLKKFFISFSLIRKQPKIEIKKNQAQIEKILNQNFLFFFFGLNKKTNLIKILNRNFFFGNIFSIFLKEKNNKNDFKTWKEKNFDLDNILNFSFLKKNKIPKNKIPQKNIYPCERIFSSEKIKENFFLMNFDQNSLIFIPFFLKCFPFEANFENSYSMRFFENKKKFIFRKKTNVGRFLEVRVFSFLSNFSPNEKNIKFFNIWTKKSLKKTFLLSEKFFKTKIKNFLKNKSKTKIFLDFLFNCSARKKNKSFFFFNNLNWLENFSEDKFFPNSFIFFRVNKKELKERKICRLKLFKKIEYFILTKIIKNPAMDFQRIIHSHGNYFFSKKLFYQILEIILLDDKIQKQFFTLKFNGYSLTSFQFFSEEKNLIKKKILQLPFFYPLLF</sequence>
<gene>
    <name evidence="2" type="ORF">HAN_2g195</name>
</gene>
<organism evidence="2 3">
    <name type="scientific">Hemiselmis andersenii</name>
    <name type="common">Cryptophyte alga</name>
    <dbReference type="NCBI Taxonomy" id="464988"/>
    <lineage>
        <taxon>Eukaryota</taxon>
        <taxon>Cryptophyceae</taxon>
        <taxon>Cryptomonadales</taxon>
        <taxon>Hemiselmidaceae</taxon>
        <taxon>Hemiselmis</taxon>
    </lineage>
</organism>
<dbReference type="Proteomes" id="UP000243127">
    <property type="component" value="Nucleomorph 2"/>
</dbReference>
<dbReference type="EMBL" id="CP000882">
    <property type="protein sequence ID" value="ABW98023.1"/>
    <property type="molecule type" value="Genomic_DNA"/>
</dbReference>
<dbReference type="InterPro" id="IPR056467">
    <property type="entry name" value="eWH_GTF3C1"/>
</dbReference>
<geneLocation type="nucleomorph" evidence="2"/>